<accession>A0A261FA38</accession>
<comment type="caution">
    <text evidence="3">The sequence shown here is derived from an EMBL/GenBank/DDBJ whole genome shotgun (WGS) entry which is preliminary data.</text>
</comment>
<feature type="region of interest" description="Disordered" evidence="1">
    <location>
        <begin position="1"/>
        <end position="102"/>
    </location>
</feature>
<feature type="compositionally biased region" description="Basic and acidic residues" evidence="1">
    <location>
        <begin position="57"/>
        <end position="80"/>
    </location>
</feature>
<feature type="transmembrane region" description="Helical" evidence="2">
    <location>
        <begin position="146"/>
        <end position="164"/>
    </location>
</feature>
<evidence type="ECO:0000313" key="4">
    <source>
        <dbReference type="Proteomes" id="UP000228976"/>
    </source>
</evidence>
<protein>
    <submittedName>
        <fullName evidence="3">Rod shape-determining protein RodA</fullName>
    </submittedName>
</protein>
<keyword evidence="4" id="KW-1185">Reference proteome</keyword>
<reference evidence="3 4" key="1">
    <citation type="journal article" date="2017" name="BMC Genomics">
        <title>Comparative genomic and phylogenomic analyses of the Bifidobacteriaceae family.</title>
        <authorList>
            <person name="Lugli G.A."/>
            <person name="Milani C."/>
            <person name="Turroni F."/>
            <person name="Duranti S."/>
            <person name="Mancabelli L."/>
            <person name="Mangifesta M."/>
            <person name="Ferrario C."/>
            <person name="Modesto M."/>
            <person name="Mattarelli P."/>
            <person name="Jiri K."/>
            <person name="van Sinderen D."/>
            <person name="Ventura M."/>
        </authorList>
    </citation>
    <scope>NUCLEOTIDE SEQUENCE [LARGE SCALE GENOMIC DNA]</scope>
    <source>
        <strain evidence="3 4">LMG 21773</strain>
    </source>
</reference>
<evidence type="ECO:0000313" key="3">
    <source>
        <dbReference type="EMBL" id="OZG56019.1"/>
    </source>
</evidence>
<proteinExistence type="predicted"/>
<keyword evidence="2" id="KW-1133">Transmembrane helix</keyword>
<evidence type="ECO:0000256" key="2">
    <source>
        <dbReference type="SAM" id="Phobius"/>
    </source>
</evidence>
<feature type="transmembrane region" description="Helical" evidence="2">
    <location>
        <begin position="176"/>
        <end position="202"/>
    </location>
</feature>
<organism evidence="3 4">
    <name type="scientific">Aeriscardovia aeriphila</name>
    <dbReference type="NCBI Taxonomy" id="218139"/>
    <lineage>
        <taxon>Bacteria</taxon>
        <taxon>Bacillati</taxon>
        <taxon>Actinomycetota</taxon>
        <taxon>Actinomycetes</taxon>
        <taxon>Bifidobacteriales</taxon>
        <taxon>Bifidobacteriaceae</taxon>
        <taxon>Aeriscardovia</taxon>
    </lineage>
</organism>
<dbReference type="Proteomes" id="UP000228976">
    <property type="component" value="Unassembled WGS sequence"/>
</dbReference>
<evidence type="ECO:0000256" key="1">
    <source>
        <dbReference type="SAM" id="MobiDB-lite"/>
    </source>
</evidence>
<dbReference type="AlphaFoldDB" id="A0A261FA38"/>
<name>A0A261FA38_9BIFI</name>
<feature type="compositionally biased region" description="Basic and acidic residues" evidence="1">
    <location>
        <begin position="22"/>
        <end position="47"/>
    </location>
</feature>
<keyword evidence="2" id="KW-0472">Membrane</keyword>
<dbReference type="RefSeq" id="WP_244569603.1">
    <property type="nucleotide sequence ID" value="NZ_JACBYZ010000001.1"/>
</dbReference>
<feature type="compositionally biased region" description="Acidic residues" evidence="1">
    <location>
        <begin position="81"/>
        <end position="91"/>
    </location>
</feature>
<dbReference type="EMBL" id="MWWU01000002">
    <property type="protein sequence ID" value="OZG56019.1"/>
    <property type="molecule type" value="Genomic_DNA"/>
</dbReference>
<keyword evidence="2" id="KW-0812">Transmembrane</keyword>
<gene>
    <name evidence="3" type="ORF">AEAE_0507</name>
</gene>
<sequence>MSENLPAENIPTQRNEQSFDADEPRLDRDYQRSESFEQRPDSDEEKVVNASLAQLARGEKEGPLEKHLDSNNVDLEKNSLDESDNNDEDNAEQSTPVPEVEEKSFITGHKHPYVSEKHEGKPWFEWLVAALVVLSGVLAATGLTGAGIGLLSAVAGASALIRLLARSHSPWKVRSVFFDCFIGFGLMLGIPFTYWTVLWILAS</sequence>